<evidence type="ECO:0000313" key="2">
    <source>
        <dbReference type="Proteomes" id="UP000032515"/>
    </source>
</evidence>
<protein>
    <recommendedName>
        <fullName evidence="3">RidA family protein</fullName>
    </recommendedName>
</protein>
<dbReference type="PATRIC" id="fig|1076.23.peg.1122"/>
<dbReference type="EMBL" id="JXXE01000019">
    <property type="protein sequence ID" value="KIZ48047.1"/>
    <property type="molecule type" value="Genomic_DNA"/>
</dbReference>
<dbReference type="AlphaFoldDB" id="A0A0D7F8K1"/>
<sequence length="251" mass="27534">MIETVEAPNSGYRFMPGVSQYSAGVGALPGFTLERVRFAKPVPLRQGFERIAQVLKDAGRPLTAFAACELRSPAPFTEAGFVSFNEEYIGVLKSWGLMPNGVNPVARSNVCPKIAPPAEPSFHAFSFTVSAANAPDSFVVAGSGEAPEGMGNYRDHAIRLGDVSPAGLLEKAKWVLGEMERRMSAFSGDWSQVTATQLYTVHDIFPFLESELGKRGIFGQGLTWHLNRPPVQDLEYEMDCRRVHLERVIDN</sequence>
<dbReference type="RefSeq" id="WP_044404451.1">
    <property type="nucleotide sequence ID" value="NZ_JXXE01000019.1"/>
</dbReference>
<comment type="caution">
    <text evidence="1">The sequence shown here is derived from an EMBL/GenBank/DDBJ whole genome shotgun (WGS) entry which is preliminary data.</text>
</comment>
<evidence type="ECO:0008006" key="3">
    <source>
        <dbReference type="Google" id="ProtNLM"/>
    </source>
</evidence>
<reference evidence="1 2" key="1">
    <citation type="submission" date="2014-11" db="EMBL/GenBank/DDBJ databases">
        <title>Genomics and ecophysiology of heterotrophic nitrogen fixing bacteria isolated from estuarine surface water.</title>
        <authorList>
            <person name="Bentzon-Tilia M."/>
            <person name="Severin I."/>
            <person name="Hansen L.H."/>
            <person name="Riemann L."/>
        </authorList>
    </citation>
    <scope>NUCLEOTIDE SEQUENCE [LARGE SCALE GENOMIC DNA]</scope>
    <source>
        <strain evidence="1 2">BAL398</strain>
    </source>
</reference>
<proteinExistence type="predicted"/>
<name>A0A0D7F8K1_RHOPL</name>
<organism evidence="1 2">
    <name type="scientific">Rhodopseudomonas palustris</name>
    <dbReference type="NCBI Taxonomy" id="1076"/>
    <lineage>
        <taxon>Bacteria</taxon>
        <taxon>Pseudomonadati</taxon>
        <taxon>Pseudomonadota</taxon>
        <taxon>Alphaproteobacteria</taxon>
        <taxon>Hyphomicrobiales</taxon>
        <taxon>Nitrobacteraceae</taxon>
        <taxon>Rhodopseudomonas</taxon>
    </lineage>
</organism>
<dbReference type="OrthoDB" id="8125412at2"/>
<dbReference type="Proteomes" id="UP000032515">
    <property type="component" value="Unassembled WGS sequence"/>
</dbReference>
<gene>
    <name evidence="1" type="ORF">OO17_00955</name>
</gene>
<accession>A0A0D7F8K1</accession>
<evidence type="ECO:0000313" key="1">
    <source>
        <dbReference type="EMBL" id="KIZ48047.1"/>
    </source>
</evidence>